<proteinExistence type="predicted"/>
<evidence type="ECO:0000313" key="3">
    <source>
        <dbReference type="RefSeq" id="XP_039140734.1"/>
    </source>
</evidence>
<gene>
    <name evidence="3" type="primary">LOC120277929</name>
</gene>
<name>A0AB40CL89_DIOCR</name>
<evidence type="ECO:0000313" key="2">
    <source>
        <dbReference type="Proteomes" id="UP001515500"/>
    </source>
</evidence>
<reference evidence="3" key="1">
    <citation type="submission" date="2025-08" db="UniProtKB">
        <authorList>
            <consortium name="RefSeq"/>
        </authorList>
    </citation>
    <scope>IDENTIFICATION</scope>
</reference>
<dbReference type="GeneID" id="120277929"/>
<evidence type="ECO:0000256" key="1">
    <source>
        <dbReference type="SAM" id="MobiDB-lite"/>
    </source>
</evidence>
<dbReference type="InterPro" id="IPR012340">
    <property type="entry name" value="NA-bd_OB-fold"/>
</dbReference>
<dbReference type="SUPFAM" id="SSF50249">
    <property type="entry name" value="Nucleic acid-binding proteins"/>
    <property type="match status" value="1"/>
</dbReference>
<dbReference type="AlphaFoldDB" id="A0AB40CL89"/>
<sequence>MVGSFILAICKKTMIETENGELACYDHGQGIPKLTLRLRMIMKDETADMEITAFDKQAELMTNLNVDFLQAIEEISQTIVPEKILAVVKKKFTFTVGLPPKAIKDDVLTYRIYRIKPIQLEGQSSTQTQKVQLAFTQSSMDDKSEITETKPQNDTDDTLESFLQVGLPQNLALVESPAKKQRRGKEKIE</sequence>
<feature type="compositionally biased region" description="Basic and acidic residues" evidence="1">
    <location>
        <begin position="140"/>
        <end position="153"/>
    </location>
</feature>
<dbReference type="RefSeq" id="XP_039140734.1">
    <property type="nucleotide sequence ID" value="XM_039284800.1"/>
</dbReference>
<protein>
    <submittedName>
        <fullName evidence="3">Uncharacterized protein LOC120277929</fullName>
    </submittedName>
</protein>
<organism evidence="2 3">
    <name type="scientific">Dioscorea cayennensis subsp. rotundata</name>
    <name type="common">White Guinea yam</name>
    <name type="synonym">Dioscorea rotundata</name>
    <dbReference type="NCBI Taxonomy" id="55577"/>
    <lineage>
        <taxon>Eukaryota</taxon>
        <taxon>Viridiplantae</taxon>
        <taxon>Streptophyta</taxon>
        <taxon>Embryophyta</taxon>
        <taxon>Tracheophyta</taxon>
        <taxon>Spermatophyta</taxon>
        <taxon>Magnoliopsida</taxon>
        <taxon>Liliopsida</taxon>
        <taxon>Dioscoreales</taxon>
        <taxon>Dioscoreaceae</taxon>
        <taxon>Dioscorea</taxon>
    </lineage>
</organism>
<keyword evidence="2" id="KW-1185">Reference proteome</keyword>
<dbReference type="Proteomes" id="UP001515500">
    <property type="component" value="Chromosome 15"/>
</dbReference>
<dbReference type="Gene3D" id="2.40.50.140">
    <property type="entry name" value="Nucleic acid-binding proteins"/>
    <property type="match status" value="1"/>
</dbReference>
<accession>A0AB40CL89</accession>
<feature type="region of interest" description="Disordered" evidence="1">
    <location>
        <begin position="138"/>
        <end position="158"/>
    </location>
</feature>